<organism evidence="4 5">
    <name type="scientific">Durusdinium trenchii</name>
    <dbReference type="NCBI Taxonomy" id="1381693"/>
    <lineage>
        <taxon>Eukaryota</taxon>
        <taxon>Sar</taxon>
        <taxon>Alveolata</taxon>
        <taxon>Dinophyceae</taxon>
        <taxon>Suessiales</taxon>
        <taxon>Symbiodiniaceae</taxon>
        <taxon>Durusdinium</taxon>
    </lineage>
</organism>
<dbReference type="PROSITE" id="PS00018">
    <property type="entry name" value="EF_HAND_1"/>
    <property type="match status" value="1"/>
</dbReference>
<gene>
    <name evidence="4" type="ORF">SCF082_LOCUS47294</name>
</gene>
<evidence type="ECO:0000313" key="5">
    <source>
        <dbReference type="Proteomes" id="UP001642464"/>
    </source>
</evidence>
<dbReference type="Pfam" id="PF13499">
    <property type="entry name" value="EF-hand_7"/>
    <property type="match status" value="1"/>
</dbReference>
<feature type="domain" description="EF-hand" evidence="3">
    <location>
        <begin position="136"/>
        <end position="171"/>
    </location>
</feature>
<comment type="caution">
    <text evidence="4">The sequence shown here is derived from an EMBL/GenBank/DDBJ whole genome shotgun (WGS) entry which is preliminary data.</text>
</comment>
<proteinExistence type="predicted"/>
<keyword evidence="1" id="KW-0106">Calcium</keyword>
<dbReference type="Gene3D" id="1.10.238.10">
    <property type="entry name" value="EF-hand"/>
    <property type="match status" value="1"/>
</dbReference>
<keyword evidence="5" id="KW-1185">Reference proteome</keyword>
<evidence type="ECO:0000256" key="1">
    <source>
        <dbReference type="ARBA" id="ARBA00022837"/>
    </source>
</evidence>
<reference evidence="4 5" key="1">
    <citation type="submission" date="2024-02" db="EMBL/GenBank/DDBJ databases">
        <authorList>
            <person name="Chen Y."/>
            <person name="Shah S."/>
            <person name="Dougan E. K."/>
            <person name="Thang M."/>
            <person name="Chan C."/>
        </authorList>
    </citation>
    <scope>NUCLEOTIDE SEQUENCE [LARGE SCALE GENOMIC DNA]</scope>
</reference>
<evidence type="ECO:0000313" key="4">
    <source>
        <dbReference type="EMBL" id="CAK9101126.1"/>
    </source>
</evidence>
<dbReference type="Proteomes" id="UP001642464">
    <property type="component" value="Unassembled WGS sequence"/>
</dbReference>
<evidence type="ECO:0000259" key="3">
    <source>
        <dbReference type="PROSITE" id="PS50222"/>
    </source>
</evidence>
<dbReference type="InterPro" id="IPR011992">
    <property type="entry name" value="EF-hand-dom_pair"/>
</dbReference>
<dbReference type="InterPro" id="IPR018247">
    <property type="entry name" value="EF_Hand_1_Ca_BS"/>
</dbReference>
<keyword evidence="2" id="KW-0175">Coiled coil</keyword>
<protein>
    <recommendedName>
        <fullName evidence="3">EF-hand domain-containing protein</fullName>
    </recommendedName>
</protein>
<accession>A0ABP0RPL5</accession>
<feature type="coiled-coil region" evidence="2">
    <location>
        <begin position="69"/>
        <end position="106"/>
    </location>
</feature>
<name>A0ABP0RPL5_9DINO</name>
<sequence length="212" mass="24037">MAARQRLSEQTSVSGAKMRYLEEKVNPVLQEMVMSLLMACPEDPPEFMLRWLLEQEMFDRAGINSLEDAAREQAEIERLRKEVSSLKRQRAQMKAHLAQVVAEERKRRGLPTPPSLDSKTVQKIKNCILRAAYAGFQGVDLALLFRRLDKDRSGELEINEVKAALRRVLRIPPSAVPDHQIHAFCAIVDTDFSGTVDIQELVSFIQGEGYDS</sequence>
<dbReference type="CDD" id="cd00051">
    <property type="entry name" value="EFh"/>
    <property type="match status" value="1"/>
</dbReference>
<dbReference type="SUPFAM" id="SSF47473">
    <property type="entry name" value="EF-hand"/>
    <property type="match status" value="1"/>
</dbReference>
<dbReference type="InterPro" id="IPR002048">
    <property type="entry name" value="EF_hand_dom"/>
</dbReference>
<dbReference type="PROSITE" id="PS50222">
    <property type="entry name" value="EF_HAND_2"/>
    <property type="match status" value="2"/>
</dbReference>
<dbReference type="SMART" id="SM00054">
    <property type="entry name" value="EFh"/>
    <property type="match status" value="2"/>
</dbReference>
<feature type="domain" description="EF-hand" evidence="3">
    <location>
        <begin position="176"/>
        <end position="211"/>
    </location>
</feature>
<dbReference type="EMBL" id="CAXAMM010041773">
    <property type="protein sequence ID" value="CAK9101126.1"/>
    <property type="molecule type" value="Genomic_DNA"/>
</dbReference>
<evidence type="ECO:0000256" key="2">
    <source>
        <dbReference type="SAM" id="Coils"/>
    </source>
</evidence>